<feature type="non-terminal residue" evidence="1">
    <location>
        <position position="111"/>
    </location>
</feature>
<organism evidence="1">
    <name type="scientific">marine sediment metagenome</name>
    <dbReference type="NCBI Taxonomy" id="412755"/>
    <lineage>
        <taxon>unclassified sequences</taxon>
        <taxon>metagenomes</taxon>
        <taxon>ecological metagenomes</taxon>
    </lineage>
</organism>
<gene>
    <name evidence="1" type="ORF">S06H3_08805</name>
</gene>
<sequence length="111" mass="12927">MREFKNILKLLRGDIDFLTKKQETVLIETAFKGTSYPFGFKNRMWVSTAQKVTMSLVDKWLLRIVRKEPWRAGMKKRTYGVTPIGFSVALELCALKHPQKDFMKLVMANKS</sequence>
<accession>X1KWL7</accession>
<comment type="caution">
    <text evidence="1">The sequence shown here is derived from an EMBL/GenBank/DDBJ whole genome shotgun (WGS) entry which is preliminary data.</text>
</comment>
<proteinExistence type="predicted"/>
<name>X1KWL7_9ZZZZ</name>
<dbReference type="AlphaFoldDB" id="X1KWL7"/>
<protein>
    <submittedName>
        <fullName evidence="1">Uncharacterized protein</fullName>
    </submittedName>
</protein>
<evidence type="ECO:0000313" key="1">
    <source>
        <dbReference type="EMBL" id="GAI11457.1"/>
    </source>
</evidence>
<dbReference type="EMBL" id="BARV01003768">
    <property type="protein sequence ID" value="GAI11457.1"/>
    <property type="molecule type" value="Genomic_DNA"/>
</dbReference>
<reference evidence="1" key="1">
    <citation type="journal article" date="2014" name="Front. Microbiol.">
        <title>High frequency of phylogenetically diverse reductive dehalogenase-homologous genes in deep subseafloor sedimentary metagenomes.</title>
        <authorList>
            <person name="Kawai M."/>
            <person name="Futagami T."/>
            <person name="Toyoda A."/>
            <person name="Takaki Y."/>
            <person name="Nishi S."/>
            <person name="Hori S."/>
            <person name="Arai W."/>
            <person name="Tsubouchi T."/>
            <person name="Morono Y."/>
            <person name="Uchiyama I."/>
            <person name="Ito T."/>
            <person name="Fujiyama A."/>
            <person name="Inagaki F."/>
            <person name="Takami H."/>
        </authorList>
    </citation>
    <scope>NUCLEOTIDE SEQUENCE</scope>
    <source>
        <strain evidence="1">Expedition CK06-06</strain>
    </source>
</reference>